<dbReference type="OrthoDB" id="5410365at2759"/>
<feature type="region of interest" description="Disordered" evidence="1">
    <location>
        <begin position="259"/>
        <end position="279"/>
    </location>
</feature>
<dbReference type="EMBL" id="ML991777">
    <property type="protein sequence ID" value="KAF2238010.1"/>
    <property type="molecule type" value="Genomic_DNA"/>
</dbReference>
<sequence>MASQLMLLNEFLPANALNLGGLVESVKNPVMDAYMPKIPLLEDSILSMPAKSFQALLSSNNSTSFRLALTKLLKTSHNIQDGSDVSLQSMKVNRYQLKQPKQIFKKLCQEDEEARNWLNDGIQAGNKSYLVVELQIAENPTLSAKKTKSHQTDADVTVPVSTIATGGADILGVGAALDVGVGAGYLRSTENQKSMSLEGGGIFAIGYKKVMWKSWGFKKKEIDKAVLDDEITWSILGEKRGTSEAEEFGSLDLVDDLAAKDDREMTDEEDGEDEEDDEDEVVKLLKNGAEVDGQTYLIPGGLEEGE</sequence>
<dbReference type="Proteomes" id="UP000800092">
    <property type="component" value="Unassembled WGS sequence"/>
</dbReference>
<feature type="compositionally biased region" description="Acidic residues" evidence="1">
    <location>
        <begin position="264"/>
        <end position="279"/>
    </location>
</feature>
<evidence type="ECO:0000256" key="1">
    <source>
        <dbReference type="SAM" id="MobiDB-lite"/>
    </source>
</evidence>
<evidence type="ECO:0000313" key="3">
    <source>
        <dbReference type="Proteomes" id="UP000800092"/>
    </source>
</evidence>
<name>A0A6A6HKL2_VIRVR</name>
<proteinExistence type="predicted"/>
<accession>A0A6A6HKL2</accession>
<keyword evidence="3" id="KW-1185">Reference proteome</keyword>
<protein>
    <submittedName>
        <fullName evidence="2">Uncharacterized protein</fullName>
    </submittedName>
</protein>
<reference evidence="2" key="1">
    <citation type="journal article" date="2020" name="Stud. Mycol.">
        <title>101 Dothideomycetes genomes: a test case for predicting lifestyles and emergence of pathogens.</title>
        <authorList>
            <person name="Haridas S."/>
            <person name="Albert R."/>
            <person name="Binder M."/>
            <person name="Bloem J."/>
            <person name="Labutti K."/>
            <person name="Salamov A."/>
            <person name="Andreopoulos B."/>
            <person name="Baker S."/>
            <person name="Barry K."/>
            <person name="Bills G."/>
            <person name="Bluhm B."/>
            <person name="Cannon C."/>
            <person name="Castanera R."/>
            <person name="Culley D."/>
            <person name="Daum C."/>
            <person name="Ezra D."/>
            <person name="Gonzalez J."/>
            <person name="Henrissat B."/>
            <person name="Kuo A."/>
            <person name="Liang C."/>
            <person name="Lipzen A."/>
            <person name="Lutzoni F."/>
            <person name="Magnuson J."/>
            <person name="Mondo S."/>
            <person name="Nolan M."/>
            <person name="Ohm R."/>
            <person name="Pangilinan J."/>
            <person name="Park H.-J."/>
            <person name="Ramirez L."/>
            <person name="Alfaro M."/>
            <person name="Sun H."/>
            <person name="Tritt A."/>
            <person name="Yoshinaga Y."/>
            <person name="Zwiers L.-H."/>
            <person name="Turgeon B."/>
            <person name="Goodwin S."/>
            <person name="Spatafora J."/>
            <person name="Crous P."/>
            <person name="Grigoriev I."/>
        </authorList>
    </citation>
    <scope>NUCLEOTIDE SEQUENCE</scope>
    <source>
        <strain evidence="2">Tuck. ex Michener</strain>
    </source>
</reference>
<dbReference type="AlphaFoldDB" id="A0A6A6HKL2"/>
<evidence type="ECO:0000313" key="2">
    <source>
        <dbReference type="EMBL" id="KAF2238010.1"/>
    </source>
</evidence>
<gene>
    <name evidence="2" type="ORF">EV356DRAFT_508587</name>
</gene>
<organism evidence="2 3">
    <name type="scientific">Viridothelium virens</name>
    <name type="common">Speckled blister lichen</name>
    <name type="synonym">Trypethelium virens</name>
    <dbReference type="NCBI Taxonomy" id="1048519"/>
    <lineage>
        <taxon>Eukaryota</taxon>
        <taxon>Fungi</taxon>
        <taxon>Dikarya</taxon>
        <taxon>Ascomycota</taxon>
        <taxon>Pezizomycotina</taxon>
        <taxon>Dothideomycetes</taxon>
        <taxon>Dothideomycetes incertae sedis</taxon>
        <taxon>Trypetheliales</taxon>
        <taxon>Trypetheliaceae</taxon>
        <taxon>Viridothelium</taxon>
    </lineage>
</organism>